<dbReference type="Proteomes" id="UP000438429">
    <property type="component" value="Unassembled WGS sequence"/>
</dbReference>
<proteinExistence type="predicted"/>
<evidence type="ECO:0000313" key="3">
    <source>
        <dbReference type="Proteomes" id="UP000438429"/>
    </source>
</evidence>
<accession>A0A6A4THR1</accession>
<sequence>MYKSANVSAVHAQPPPVHVSNGSDQQMAVLTCKTDSRPVMERRGTFPSWEPEWTFFPPLCRHNPESPTDKEEPPGPDLHL</sequence>
<gene>
    <name evidence="2" type="ORF">F2P81_002766</name>
</gene>
<feature type="compositionally biased region" description="Basic and acidic residues" evidence="1">
    <location>
        <begin position="62"/>
        <end position="80"/>
    </location>
</feature>
<dbReference type="EMBL" id="VEVO01000002">
    <property type="protein sequence ID" value="KAF0046237.1"/>
    <property type="molecule type" value="Genomic_DNA"/>
</dbReference>
<comment type="caution">
    <text evidence="2">The sequence shown here is derived from an EMBL/GenBank/DDBJ whole genome shotgun (WGS) entry which is preliminary data.</text>
</comment>
<name>A0A6A4THR1_SCOMX</name>
<feature type="region of interest" description="Disordered" evidence="1">
    <location>
        <begin position="1"/>
        <end position="24"/>
    </location>
</feature>
<evidence type="ECO:0000256" key="1">
    <source>
        <dbReference type="SAM" id="MobiDB-lite"/>
    </source>
</evidence>
<reference evidence="2 3" key="1">
    <citation type="submission" date="2019-06" db="EMBL/GenBank/DDBJ databases">
        <title>Draft genomes of female and male turbot (Scophthalmus maximus).</title>
        <authorList>
            <person name="Xu H."/>
            <person name="Xu X.-W."/>
            <person name="Shao C."/>
            <person name="Chen S."/>
        </authorList>
    </citation>
    <scope>NUCLEOTIDE SEQUENCE [LARGE SCALE GENOMIC DNA]</scope>
    <source>
        <strain evidence="2">Ysfricsl-2016a</strain>
        <tissue evidence="2">Blood</tissue>
    </source>
</reference>
<organism evidence="2 3">
    <name type="scientific">Scophthalmus maximus</name>
    <name type="common">Turbot</name>
    <name type="synonym">Psetta maxima</name>
    <dbReference type="NCBI Taxonomy" id="52904"/>
    <lineage>
        <taxon>Eukaryota</taxon>
        <taxon>Metazoa</taxon>
        <taxon>Chordata</taxon>
        <taxon>Craniata</taxon>
        <taxon>Vertebrata</taxon>
        <taxon>Euteleostomi</taxon>
        <taxon>Actinopterygii</taxon>
        <taxon>Neopterygii</taxon>
        <taxon>Teleostei</taxon>
        <taxon>Neoteleostei</taxon>
        <taxon>Acanthomorphata</taxon>
        <taxon>Carangaria</taxon>
        <taxon>Pleuronectiformes</taxon>
        <taxon>Pleuronectoidei</taxon>
        <taxon>Scophthalmidae</taxon>
        <taxon>Scophthalmus</taxon>
    </lineage>
</organism>
<dbReference type="AlphaFoldDB" id="A0A6A4THR1"/>
<protein>
    <submittedName>
        <fullName evidence="2">Uncharacterized protein</fullName>
    </submittedName>
</protein>
<feature type="region of interest" description="Disordered" evidence="1">
    <location>
        <begin position="58"/>
        <end position="80"/>
    </location>
</feature>
<evidence type="ECO:0000313" key="2">
    <source>
        <dbReference type="EMBL" id="KAF0046237.1"/>
    </source>
</evidence>